<evidence type="ECO:0000313" key="2">
    <source>
        <dbReference type="EMBL" id="KAK4225727.1"/>
    </source>
</evidence>
<feature type="compositionally biased region" description="Basic residues" evidence="1">
    <location>
        <begin position="82"/>
        <end position="93"/>
    </location>
</feature>
<name>A0AAN7BM13_9PEZI</name>
<protein>
    <submittedName>
        <fullName evidence="2">Uncharacterized protein</fullName>
    </submittedName>
</protein>
<dbReference type="EMBL" id="MU865360">
    <property type="protein sequence ID" value="KAK4225727.1"/>
    <property type="molecule type" value="Genomic_DNA"/>
</dbReference>
<evidence type="ECO:0000313" key="3">
    <source>
        <dbReference type="Proteomes" id="UP001301958"/>
    </source>
</evidence>
<evidence type="ECO:0000256" key="1">
    <source>
        <dbReference type="SAM" id="MobiDB-lite"/>
    </source>
</evidence>
<dbReference type="Proteomes" id="UP001301958">
    <property type="component" value="Unassembled WGS sequence"/>
</dbReference>
<comment type="caution">
    <text evidence="2">The sequence shown here is derived from an EMBL/GenBank/DDBJ whole genome shotgun (WGS) entry which is preliminary data.</text>
</comment>
<reference evidence="2" key="2">
    <citation type="submission" date="2023-05" db="EMBL/GenBank/DDBJ databases">
        <authorList>
            <consortium name="Lawrence Berkeley National Laboratory"/>
            <person name="Steindorff A."/>
            <person name="Hensen N."/>
            <person name="Bonometti L."/>
            <person name="Westerberg I."/>
            <person name="Brannstrom I.O."/>
            <person name="Guillou S."/>
            <person name="Cros-Aarteil S."/>
            <person name="Calhoun S."/>
            <person name="Haridas S."/>
            <person name="Kuo A."/>
            <person name="Mondo S."/>
            <person name="Pangilinan J."/>
            <person name="Riley R."/>
            <person name="Labutti K."/>
            <person name="Andreopoulos B."/>
            <person name="Lipzen A."/>
            <person name="Chen C."/>
            <person name="Yanf M."/>
            <person name="Daum C."/>
            <person name="Ng V."/>
            <person name="Clum A."/>
            <person name="Ohm R."/>
            <person name="Martin F."/>
            <person name="Silar P."/>
            <person name="Natvig D."/>
            <person name="Lalanne C."/>
            <person name="Gautier V."/>
            <person name="Ament-Velasquez S.L."/>
            <person name="Kruys A."/>
            <person name="Hutchinson M.I."/>
            <person name="Powell A.J."/>
            <person name="Barry K."/>
            <person name="Miller A.N."/>
            <person name="Grigoriev I.V."/>
            <person name="Debuchy R."/>
            <person name="Gladieux P."/>
            <person name="Thoren M.H."/>
            <person name="Johannesson H."/>
        </authorList>
    </citation>
    <scope>NUCLEOTIDE SEQUENCE</scope>
    <source>
        <strain evidence="2">CBS 990.96</strain>
    </source>
</reference>
<feature type="region of interest" description="Disordered" evidence="1">
    <location>
        <begin position="52"/>
        <end position="104"/>
    </location>
</feature>
<proteinExistence type="predicted"/>
<dbReference type="AlphaFoldDB" id="A0AAN7BM13"/>
<keyword evidence="3" id="KW-1185">Reference proteome</keyword>
<feature type="compositionally biased region" description="Basic and acidic residues" evidence="1">
    <location>
        <begin position="59"/>
        <end position="74"/>
    </location>
</feature>
<sequence>MPPNPSKVTKYYPSPTAHKHDLRKNEYYTLTEFYSRVKAWYKAEIDRYSQNSPSITTNTDHDALLNNSTDHDPGPDPPFPPPKRRIQPSRSSKRLAPQTTDTTVAVKRKTKPSITSIGDYILPLRQYYNYETFTSKKDDEAALPQGREYEKLPGTAVAYFLLAVEDSVKRKIDDLPKIGSKEGIKKCVSELKKYKFGERFESASTLEEEGKGWKPSDQKTVENEANIGRKRKEKDDVPDGTAICRLGSPAPIAEMIVSPTLGRWGPGLLDASGGVKKRRRRGAGTEDLEEKVVDALESLGLKFAVDLCRVGLPWKVEEGARVLML</sequence>
<gene>
    <name evidence="2" type="ORF">QBC38DRAFT_546548</name>
</gene>
<accession>A0AAN7BM13</accession>
<organism evidence="2 3">
    <name type="scientific">Podospora fimiseda</name>
    <dbReference type="NCBI Taxonomy" id="252190"/>
    <lineage>
        <taxon>Eukaryota</taxon>
        <taxon>Fungi</taxon>
        <taxon>Dikarya</taxon>
        <taxon>Ascomycota</taxon>
        <taxon>Pezizomycotina</taxon>
        <taxon>Sordariomycetes</taxon>
        <taxon>Sordariomycetidae</taxon>
        <taxon>Sordariales</taxon>
        <taxon>Podosporaceae</taxon>
        <taxon>Podospora</taxon>
    </lineage>
</organism>
<reference evidence="2" key="1">
    <citation type="journal article" date="2023" name="Mol. Phylogenet. Evol.">
        <title>Genome-scale phylogeny and comparative genomics of the fungal order Sordariales.</title>
        <authorList>
            <person name="Hensen N."/>
            <person name="Bonometti L."/>
            <person name="Westerberg I."/>
            <person name="Brannstrom I.O."/>
            <person name="Guillou S."/>
            <person name="Cros-Aarteil S."/>
            <person name="Calhoun S."/>
            <person name="Haridas S."/>
            <person name="Kuo A."/>
            <person name="Mondo S."/>
            <person name="Pangilinan J."/>
            <person name="Riley R."/>
            <person name="LaButti K."/>
            <person name="Andreopoulos B."/>
            <person name="Lipzen A."/>
            <person name="Chen C."/>
            <person name="Yan M."/>
            <person name="Daum C."/>
            <person name="Ng V."/>
            <person name="Clum A."/>
            <person name="Steindorff A."/>
            <person name="Ohm R.A."/>
            <person name="Martin F."/>
            <person name="Silar P."/>
            <person name="Natvig D.O."/>
            <person name="Lalanne C."/>
            <person name="Gautier V."/>
            <person name="Ament-Velasquez S.L."/>
            <person name="Kruys A."/>
            <person name="Hutchinson M.I."/>
            <person name="Powell A.J."/>
            <person name="Barry K."/>
            <person name="Miller A.N."/>
            <person name="Grigoriev I.V."/>
            <person name="Debuchy R."/>
            <person name="Gladieux P."/>
            <person name="Hiltunen Thoren M."/>
            <person name="Johannesson H."/>
        </authorList>
    </citation>
    <scope>NUCLEOTIDE SEQUENCE</scope>
    <source>
        <strain evidence="2">CBS 990.96</strain>
    </source>
</reference>